<protein>
    <recommendedName>
        <fullName evidence="3">ABC transporter domain-containing protein</fullName>
    </recommendedName>
</protein>
<dbReference type="InterPro" id="IPR027417">
    <property type="entry name" value="P-loop_NTPase"/>
</dbReference>
<organism evidence="4 5">
    <name type="scientific">Ignelater luminosus</name>
    <name type="common">Cucubano</name>
    <name type="synonym">Pyrophorus luminosus</name>
    <dbReference type="NCBI Taxonomy" id="2038154"/>
    <lineage>
        <taxon>Eukaryota</taxon>
        <taxon>Metazoa</taxon>
        <taxon>Ecdysozoa</taxon>
        <taxon>Arthropoda</taxon>
        <taxon>Hexapoda</taxon>
        <taxon>Insecta</taxon>
        <taxon>Pterygota</taxon>
        <taxon>Neoptera</taxon>
        <taxon>Endopterygota</taxon>
        <taxon>Coleoptera</taxon>
        <taxon>Polyphaga</taxon>
        <taxon>Elateriformia</taxon>
        <taxon>Elateroidea</taxon>
        <taxon>Elateridae</taxon>
        <taxon>Agrypninae</taxon>
        <taxon>Pyrophorini</taxon>
        <taxon>Ignelater</taxon>
    </lineage>
</organism>
<keyword evidence="2" id="KW-0067">ATP-binding</keyword>
<dbReference type="EMBL" id="VTPC01008054">
    <property type="protein sequence ID" value="KAF2893349.1"/>
    <property type="molecule type" value="Genomic_DNA"/>
</dbReference>
<feature type="domain" description="ABC transporter" evidence="3">
    <location>
        <begin position="1"/>
        <end position="199"/>
    </location>
</feature>
<name>A0A8K0CTJ7_IGNLU</name>
<keyword evidence="5" id="KW-1185">Reference proteome</keyword>
<dbReference type="OrthoDB" id="10255969at2759"/>
<dbReference type="PROSITE" id="PS50893">
    <property type="entry name" value="ABC_TRANSPORTER_2"/>
    <property type="match status" value="1"/>
</dbReference>
<dbReference type="Proteomes" id="UP000801492">
    <property type="component" value="Unassembled WGS sequence"/>
</dbReference>
<evidence type="ECO:0000313" key="5">
    <source>
        <dbReference type="Proteomes" id="UP000801492"/>
    </source>
</evidence>
<evidence type="ECO:0000256" key="1">
    <source>
        <dbReference type="ARBA" id="ARBA00022741"/>
    </source>
</evidence>
<dbReference type="SUPFAM" id="SSF52540">
    <property type="entry name" value="P-loop containing nucleoside triphosphate hydrolases"/>
    <property type="match status" value="1"/>
</dbReference>
<dbReference type="InterPro" id="IPR017871">
    <property type="entry name" value="ABC_transporter-like_CS"/>
</dbReference>
<comment type="caution">
    <text evidence="4">The sequence shown here is derived from an EMBL/GenBank/DDBJ whole genome shotgun (WGS) entry which is preliminary data.</text>
</comment>
<dbReference type="PROSITE" id="PS00211">
    <property type="entry name" value="ABC_TRANSPORTER_1"/>
    <property type="match status" value="1"/>
</dbReference>
<dbReference type="GO" id="GO:0005524">
    <property type="term" value="F:ATP binding"/>
    <property type="evidence" value="ECO:0007669"/>
    <property type="project" value="UniProtKB-KW"/>
</dbReference>
<evidence type="ECO:0000256" key="2">
    <source>
        <dbReference type="ARBA" id="ARBA00022840"/>
    </source>
</evidence>
<feature type="non-terminal residue" evidence="4">
    <location>
        <position position="287"/>
    </location>
</feature>
<dbReference type="Gene3D" id="3.40.50.300">
    <property type="entry name" value="P-loop containing nucleotide triphosphate hydrolases"/>
    <property type="match status" value="1"/>
</dbReference>
<keyword evidence="1" id="KW-0547">Nucleotide-binding</keyword>
<dbReference type="GO" id="GO:0016887">
    <property type="term" value="F:ATP hydrolysis activity"/>
    <property type="evidence" value="ECO:0007669"/>
    <property type="project" value="InterPro"/>
</dbReference>
<sequence>YGLLGASGCGKTTLLNCIVGRRQLDSGYMQVLGTNNRNVSSCRIGYMPQEIALYGEFSIRETLMFFGWLVGMTISKIEERSDFLIKLFMLPENDPFVRNLSGGQQRRVSLAVALLHEPELLILDEPTVGLDPLLRESIWDHFLNTTRECNTTIIITTHYIDEARQAHMIALMRGGYFLAEDSPEHLLVTFGFTSLEDIFSHLSAIQNAKNKSSLAQNFKYHILLQMYYDSDEAAVESVVTGNMHASVIVKYNYSSTLRVRFEAGHEAEPWVLDFSNIDVFMNGSSKF</sequence>
<dbReference type="SMART" id="SM00382">
    <property type="entry name" value="AAA"/>
    <property type="match status" value="1"/>
</dbReference>
<dbReference type="InterPro" id="IPR003593">
    <property type="entry name" value="AAA+_ATPase"/>
</dbReference>
<dbReference type="InterPro" id="IPR003439">
    <property type="entry name" value="ABC_transporter-like_ATP-bd"/>
</dbReference>
<dbReference type="Pfam" id="PF00005">
    <property type="entry name" value="ABC_tran"/>
    <property type="match status" value="1"/>
</dbReference>
<gene>
    <name evidence="4" type="ORF">ILUMI_12824</name>
</gene>
<evidence type="ECO:0000259" key="3">
    <source>
        <dbReference type="PROSITE" id="PS50893"/>
    </source>
</evidence>
<dbReference type="PANTHER" id="PTHR43038">
    <property type="entry name" value="ATP-BINDING CASSETTE, SUB-FAMILY H, MEMBER 1"/>
    <property type="match status" value="1"/>
</dbReference>
<evidence type="ECO:0000313" key="4">
    <source>
        <dbReference type="EMBL" id="KAF2893349.1"/>
    </source>
</evidence>
<dbReference type="PANTHER" id="PTHR43038:SF5">
    <property type="entry name" value="RE14039P"/>
    <property type="match status" value="1"/>
</dbReference>
<accession>A0A8K0CTJ7</accession>
<proteinExistence type="predicted"/>
<dbReference type="AlphaFoldDB" id="A0A8K0CTJ7"/>
<reference evidence="4" key="1">
    <citation type="submission" date="2019-08" db="EMBL/GenBank/DDBJ databases">
        <title>The genome of the North American firefly Photinus pyralis.</title>
        <authorList>
            <consortium name="Photinus pyralis genome working group"/>
            <person name="Fallon T.R."/>
            <person name="Sander Lower S.E."/>
            <person name="Weng J.-K."/>
        </authorList>
    </citation>
    <scope>NUCLEOTIDE SEQUENCE</scope>
    <source>
        <strain evidence="4">TRF0915ILg1</strain>
        <tissue evidence="4">Whole body</tissue>
    </source>
</reference>